<dbReference type="EMBL" id="EQ999983">
    <property type="protein sequence ID" value="EEQ85293.2"/>
    <property type="molecule type" value="Genomic_DNA"/>
</dbReference>
<name>A0ABP2EP67_AJEDR</name>
<dbReference type="GeneID" id="69030109"/>
<organism evidence="1 2">
    <name type="scientific">Ajellomyces dermatitidis (strain ER-3 / ATCC MYA-2586)</name>
    <name type="common">Blastomyces dermatitidis</name>
    <dbReference type="NCBI Taxonomy" id="559297"/>
    <lineage>
        <taxon>Eukaryota</taxon>
        <taxon>Fungi</taxon>
        <taxon>Dikarya</taxon>
        <taxon>Ascomycota</taxon>
        <taxon>Pezizomycotina</taxon>
        <taxon>Eurotiomycetes</taxon>
        <taxon>Eurotiomycetidae</taxon>
        <taxon>Onygenales</taxon>
        <taxon>Ajellomycetaceae</taxon>
        <taxon>Blastomyces</taxon>
    </lineage>
</organism>
<evidence type="ECO:0000313" key="1">
    <source>
        <dbReference type="EMBL" id="EEQ85293.2"/>
    </source>
</evidence>
<evidence type="ECO:0000313" key="2">
    <source>
        <dbReference type="Proteomes" id="UP000002039"/>
    </source>
</evidence>
<gene>
    <name evidence="1" type="ORF">BDCG_08562</name>
</gene>
<reference evidence="2" key="1">
    <citation type="journal article" date="2015" name="PLoS Genet.">
        <title>The dynamic genome and transcriptome of the human fungal pathogen Blastomyces and close relative Emmonsia.</title>
        <authorList>
            <person name="Munoz J.F."/>
            <person name="Gauthier G.M."/>
            <person name="Desjardins C.A."/>
            <person name="Gallo J.E."/>
            <person name="Holder J."/>
            <person name="Sullivan T.D."/>
            <person name="Marty A.J."/>
            <person name="Carmen J.C."/>
            <person name="Chen Z."/>
            <person name="Ding L."/>
            <person name="Gujja S."/>
            <person name="Magrini V."/>
            <person name="Misas E."/>
            <person name="Mitreva M."/>
            <person name="Priest M."/>
            <person name="Saif S."/>
            <person name="Whiston E.A."/>
            <person name="Young S."/>
            <person name="Zeng Q."/>
            <person name="Goldman W.E."/>
            <person name="Mardis E.R."/>
            <person name="Taylor J.W."/>
            <person name="McEwen J.G."/>
            <person name="Clay O.K."/>
            <person name="Klein B.S."/>
            <person name="Cuomo C.A."/>
        </authorList>
    </citation>
    <scope>NUCLEOTIDE SEQUENCE [LARGE SCALE GENOMIC DNA]</scope>
    <source>
        <strain evidence="2">ER-3 / ATCC MYA-2586</strain>
    </source>
</reference>
<protein>
    <submittedName>
        <fullName evidence="1">Uncharacterized protein</fullName>
    </submittedName>
</protein>
<accession>A0ABP2EP67</accession>
<sequence>MDPREGKDFMAVEEQHTLGVSSGFQCRSSPVAYAAIKLQELSIKMTQPTRFSFVDATLWQNRQRPLTYTLSRYYDSSNINIGHVLPTEQRRTEITPTRHLIRLTQLMALYSQIQTGSKLLSDSFGGASLLTLAHAEQQKPFWEAQVQRAQLVASVFASLHRAVAKSDAGGPIVEAQITGAVKLRSFIDRFRDAVGKRSTVATAYDSSAC</sequence>
<proteinExistence type="predicted"/>
<dbReference type="RefSeq" id="XP_045273076.1">
    <property type="nucleotide sequence ID" value="XM_045424345.1"/>
</dbReference>
<keyword evidence="2" id="KW-1185">Reference proteome</keyword>
<dbReference type="Proteomes" id="UP000002039">
    <property type="component" value="Unassembled WGS sequence"/>
</dbReference>